<reference evidence="1 2" key="1">
    <citation type="submission" date="2024-12" db="EMBL/GenBank/DDBJ databases">
        <title>The unique morphological basis and parallel evolutionary history of personate flowers in Penstemon.</title>
        <authorList>
            <person name="Depatie T.H."/>
            <person name="Wessinger C.A."/>
        </authorList>
    </citation>
    <scope>NUCLEOTIDE SEQUENCE [LARGE SCALE GENOMIC DNA]</scope>
    <source>
        <strain evidence="1">WTNN_2</strain>
        <tissue evidence="1">Leaf</tissue>
    </source>
</reference>
<protein>
    <submittedName>
        <fullName evidence="1">Uncharacterized protein</fullName>
    </submittedName>
</protein>
<keyword evidence="2" id="KW-1185">Reference proteome</keyword>
<organism evidence="1 2">
    <name type="scientific">Penstemon smallii</name>
    <dbReference type="NCBI Taxonomy" id="265156"/>
    <lineage>
        <taxon>Eukaryota</taxon>
        <taxon>Viridiplantae</taxon>
        <taxon>Streptophyta</taxon>
        <taxon>Embryophyta</taxon>
        <taxon>Tracheophyta</taxon>
        <taxon>Spermatophyta</taxon>
        <taxon>Magnoliopsida</taxon>
        <taxon>eudicotyledons</taxon>
        <taxon>Gunneridae</taxon>
        <taxon>Pentapetalae</taxon>
        <taxon>asterids</taxon>
        <taxon>lamiids</taxon>
        <taxon>Lamiales</taxon>
        <taxon>Plantaginaceae</taxon>
        <taxon>Cheloneae</taxon>
        <taxon>Penstemon</taxon>
    </lineage>
</organism>
<dbReference type="AlphaFoldDB" id="A0ABD3SHX6"/>
<evidence type="ECO:0000313" key="1">
    <source>
        <dbReference type="EMBL" id="KAL3824067.1"/>
    </source>
</evidence>
<proteinExistence type="predicted"/>
<accession>A0ABD3SHX6</accession>
<dbReference type="Proteomes" id="UP001634393">
    <property type="component" value="Unassembled WGS sequence"/>
</dbReference>
<gene>
    <name evidence="1" type="ORF">ACJIZ3_020096</name>
</gene>
<dbReference type="EMBL" id="JBJXBP010000006">
    <property type="protein sequence ID" value="KAL3824067.1"/>
    <property type="molecule type" value="Genomic_DNA"/>
</dbReference>
<sequence length="33" mass="3732">MSTLWSQSWCVLKEDTNTMICLLCLLVSIAVKT</sequence>
<name>A0ABD3SHX6_9LAMI</name>
<evidence type="ECO:0000313" key="2">
    <source>
        <dbReference type="Proteomes" id="UP001634393"/>
    </source>
</evidence>
<comment type="caution">
    <text evidence="1">The sequence shown here is derived from an EMBL/GenBank/DDBJ whole genome shotgun (WGS) entry which is preliminary data.</text>
</comment>